<dbReference type="Proteomes" id="UP000321595">
    <property type="component" value="Chromosome"/>
</dbReference>
<evidence type="ECO:0000313" key="2">
    <source>
        <dbReference type="Proteomes" id="UP000321595"/>
    </source>
</evidence>
<gene>
    <name evidence="1" type="ORF">FRD01_22455</name>
</gene>
<dbReference type="OrthoDB" id="8526851at2"/>
<proteinExistence type="predicted"/>
<reference evidence="1 2" key="1">
    <citation type="submission" date="2019-08" db="EMBL/GenBank/DDBJ databases">
        <authorList>
            <person name="Liang Q."/>
        </authorList>
    </citation>
    <scope>NUCLEOTIDE SEQUENCE [LARGE SCALE GENOMIC DNA]</scope>
    <source>
        <strain evidence="1 2">V1718</strain>
    </source>
</reference>
<dbReference type="KEGG" id="bbae:FRD01_22455"/>
<name>A0A5B8XXN1_9DELT</name>
<evidence type="ECO:0000313" key="1">
    <source>
        <dbReference type="EMBL" id="QED29947.1"/>
    </source>
</evidence>
<dbReference type="NCBIfam" id="NF047593">
    <property type="entry name" value="IS66_ISAeme5_TnpA"/>
    <property type="match status" value="1"/>
</dbReference>
<sequence length="115" mass="12583">MSGKRSKPKNASWWSAQIGAWERSGLTQADFCRARGLSISSFSNWRSKLLKEERPETSTQTALVRKHPTASKFITVDIPVAPAPLVRVSVGSVTVDFDTLPPPVWVAELGSFGGR</sequence>
<dbReference type="EMBL" id="CP042467">
    <property type="protein sequence ID" value="QED29947.1"/>
    <property type="molecule type" value="Genomic_DNA"/>
</dbReference>
<protein>
    <recommendedName>
        <fullName evidence="3">Transposase</fullName>
    </recommendedName>
</protein>
<accession>A0A5B8XXN1</accession>
<organism evidence="1 2">
    <name type="scientific">Microvenator marinus</name>
    <dbReference type="NCBI Taxonomy" id="2600177"/>
    <lineage>
        <taxon>Bacteria</taxon>
        <taxon>Deltaproteobacteria</taxon>
        <taxon>Bradymonadales</taxon>
        <taxon>Microvenatoraceae</taxon>
        <taxon>Microvenator</taxon>
    </lineage>
</organism>
<keyword evidence="2" id="KW-1185">Reference proteome</keyword>
<dbReference type="AlphaFoldDB" id="A0A5B8XXN1"/>
<evidence type="ECO:0008006" key="3">
    <source>
        <dbReference type="Google" id="ProtNLM"/>
    </source>
</evidence>
<dbReference type="RefSeq" id="WP_146963190.1">
    <property type="nucleotide sequence ID" value="NZ_CP042467.1"/>
</dbReference>